<dbReference type="EMBL" id="JAQIZT010000014">
    <property type="protein sequence ID" value="KAJ6971612.1"/>
    <property type="molecule type" value="Genomic_DNA"/>
</dbReference>
<evidence type="ECO:0000256" key="8">
    <source>
        <dbReference type="SAM" id="MobiDB-lite"/>
    </source>
</evidence>
<evidence type="ECO:0000256" key="6">
    <source>
        <dbReference type="ARBA" id="ARBA00032263"/>
    </source>
</evidence>
<feature type="compositionally biased region" description="Polar residues" evidence="8">
    <location>
        <begin position="520"/>
        <end position="530"/>
    </location>
</feature>
<dbReference type="InterPro" id="IPR013763">
    <property type="entry name" value="Cyclin-like_dom"/>
</dbReference>
<dbReference type="InterPro" id="IPR036915">
    <property type="entry name" value="Cyclin-like_sf"/>
</dbReference>
<sequence>MNSVSEKENCVRITRAAKKRAAALASAEDRPLNKKRVVLGELPNLSNTTVSVNEVHKQKAKTKSNTSKGTLTRKDGVFKEDVDGKPEDPQMCAPYASDIYEYLHKMEVDPKRRPLPDYIEKVQKDVSPNMRGILVDWLVEVAEEYRIVSDTLYLTVSYIDRFLSFNVLNRQRLQLLGVSAMLIASKYEEINPPNVEDFCYITDNTYTKEEVVKMEADILKSLKFEVGNPTIKTLLRRFTRAAQEDYKTSDLQLEFLGFYLAELSLLDYNCVKYLPSLVAASVIFLTRFLMRPKTHPWSSTLQQYTGYKATDLKDCVLIIHDLYLSRRGGGLQAVREKYKQQKFKCVANMPSPPEIPALYFDEVLFANRDDKRAECLENEHRTKVFVRNPEETGRAQFSTCFHTPVRHWQLKLPCQNMTSVAGGLMTQEVGTESCLIEIAPYPQTEHLDDSRLKWHAPSTFILAMKSAPFSGRSSFAFSASATAVAKILALNTKLVVLALLVLLLPGDQKEETMVNVHGLQDQQPPSSTEKQQQKRLRHSFDMFFSSKRKVPNASDPLHNR</sequence>
<comment type="subunit">
    <text evidence="2">Interacts with the CDC2 protein kinase to form a serine/threonine kinase holoenzyme complex also known as maturation promoting factor (MPF). The cyclin subunit imparts substrate specificity to the complex.</text>
</comment>
<dbReference type="InterPro" id="IPR004367">
    <property type="entry name" value="Cyclin_C-dom"/>
</dbReference>
<feature type="domain" description="Cyclin C-terminal" evidence="10">
    <location>
        <begin position="229"/>
        <end position="352"/>
    </location>
</feature>
<reference evidence="11" key="1">
    <citation type="journal article" date="2023" name="Mol. Ecol. Resour.">
        <title>Chromosome-level genome assembly of a triploid poplar Populus alba 'Berolinensis'.</title>
        <authorList>
            <person name="Chen S."/>
            <person name="Yu Y."/>
            <person name="Wang X."/>
            <person name="Wang S."/>
            <person name="Zhang T."/>
            <person name="Zhou Y."/>
            <person name="He R."/>
            <person name="Meng N."/>
            <person name="Wang Y."/>
            <person name="Liu W."/>
            <person name="Liu Z."/>
            <person name="Liu J."/>
            <person name="Guo Q."/>
            <person name="Huang H."/>
            <person name="Sederoff R.R."/>
            <person name="Wang G."/>
            <person name="Qu G."/>
            <person name="Chen S."/>
        </authorList>
    </citation>
    <scope>NUCLEOTIDE SEQUENCE</scope>
    <source>
        <strain evidence="11">SC-2020</strain>
    </source>
</reference>
<feature type="domain" description="Cyclin-like" evidence="9">
    <location>
        <begin position="136"/>
        <end position="220"/>
    </location>
</feature>
<dbReference type="CDD" id="cd20506">
    <property type="entry name" value="CYCLIN_AtCycA-like_rpt2"/>
    <property type="match status" value="1"/>
</dbReference>
<dbReference type="InterPro" id="IPR006671">
    <property type="entry name" value="Cyclin_N"/>
</dbReference>
<gene>
    <name evidence="11" type="ORF">NC653_032206</name>
</gene>
<dbReference type="PROSITE" id="PS00292">
    <property type="entry name" value="CYCLINS"/>
    <property type="match status" value="1"/>
</dbReference>
<dbReference type="AlphaFoldDB" id="A0AAD6LTU1"/>
<dbReference type="Pfam" id="PF02984">
    <property type="entry name" value="Cyclin_C"/>
    <property type="match status" value="1"/>
</dbReference>
<organism evidence="11 12">
    <name type="scientific">Populus alba x Populus x berolinensis</name>
    <dbReference type="NCBI Taxonomy" id="444605"/>
    <lineage>
        <taxon>Eukaryota</taxon>
        <taxon>Viridiplantae</taxon>
        <taxon>Streptophyta</taxon>
        <taxon>Embryophyta</taxon>
        <taxon>Tracheophyta</taxon>
        <taxon>Spermatophyta</taxon>
        <taxon>Magnoliopsida</taxon>
        <taxon>eudicotyledons</taxon>
        <taxon>Gunneridae</taxon>
        <taxon>Pentapetalae</taxon>
        <taxon>rosids</taxon>
        <taxon>fabids</taxon>
        <taxon>Malpighiales</taxon>
        <taxon>Salicaceae</taxon>
        <taxon>Saliceae</taxon>
        <taxon>Populus</taxon>
    </lineage>
</organism>
<evidence type="ECO:0000313" key="12">
    <source>
        <dbReference type="Proteomes" id="UP001164929"/>
    </source>
</evidence>
<dbReference type="SMART" id="SM00385">
    <property type="entry name" value="CYCLIN"/>
    <property type="match status" value="2"/>
</dbReference>
<evidence type="ECO:0000256" key="5">
    <source>
        <dbReference type="ARBA" id="ARBA00023306"/>
    </source>
</evidence>
<evidence type="ECO:0000256" key="3">
    <source>
        <dbReference type="ARBA" id="ARBA00022618"/>
    </source>
</evidence>
<dbReference type="PANTHER" id="PTHR10177">
    <property type="entry name" value="CYCLINS"/>
    <property type="match status" value="1"/>
</dbReference>
<accession>A0AAD6LTU1</accession>
<feature type="region of interest" description="Disordered" evidence="8">
    <location>
        <begin position="516"/>
        <end position="535"/>
    </location>
</feature>
<keyword evidence="3" id="KW-0132">Cell division</keyword>
<evidence type="ECO:0000256" key="4">
    <source>
        <dbReference type="ARBA" id="ARBA00023127"/>
    </source>
</evidence>
<dbReference type="FunFam" id="1.10.472.10:FF:000013">
    <property type="entry name" value="Cyclin A1"/>
    <property type="match status" value="1"/>
</dbReference>
<comment type="caution">
    <text evidence="11">The sequence shown here is derived from an EMBL/GenBank/DDBJ whole genome shotgun (WGS) entry which is preliminary data.</text>
</comment>
<keyword evidence="12" id="KW-1185">Reference proteome</keyword>
<keyword evidence="4 7" id="KW-0195">Cyclin</keyword>
<evidence type="ECO:0000256" key="1">
    <source>
        <dbReference type="ARBA" id="ARBA00006955"/>
    </source>
</evidence>
<dbReference type="SMART" id="SM01332">
    <property type="entry name" value="Cyclin_C"/>
    <property type="match status" value="1"/>
</dbReference>
<dbReference type="GO" id="GO:0051301">
    <property type="term" value="P:cell division"/>
    <property type="evidence" value="ECO:0007669"/>
    <property type="project" value="UniProtKB-KW"/>
</dbReference>
<evidence type="ECO:0000259" key="10">
    <source>
        <dbReference type="SMART" id="SM01332"/>
    </source>
</evidence>
<dbReference type="Pfam" id="PF00134">
    <property type="entry name" value="Cyclin_N"/>
    <property type="match status" value="1"/>
</dbReference>
<evidence type="ECO:0000259" key="9">
    <source>
        <dbReference type="SMART" id="SM00385"/>
    </source>
</evidence>
<dbReference type="FunFam" id="1.10.472.10:FF:000167">
    <property type="entry name" value="Mitotic cyclin 6"/>
    <property type="match status" value="1"/>
</dbReference>
<dbReference type="InterPro" id="IPR048258">
    <property type="entry name" value="Cyclins_cyclin-box"/>
</dbReference>
<evidence type="ECO:0000313" key="11">
    <source>
        <dbReference type="EMBL" id="KAJ6971612.1"/>
    </source>
</evidence>
<dbReference type="Proteomes" id="UP001164929">
    <property type="component" value="Chromosome 14"/>
</dbReference>
<protein>
    <recommendedName>
        <fullName evidence="6">B-like cyclin</fullName>
    </recommendedName>
</protein>
<proteinExistence type="inferred from homology"/>
<dbReference type="InterPro" id="IPR039361">
    <property type="entry name" value="Cyclin"/>
</dbReference>
<keyword evidence="5" id="KW-0131">Cell cycle</keyword>
<comment type="similarity">
    <text evidence="1">Belongs to the cyclin family. Cyclin AB subfamily.</text>
</comment>
<name>A0AAD6LTU1_9ROSI</name>
<feature type="domain" description="Cyclin-like" evidence="9">
    <location>
        <begin position="233"/>
        <end position="321"/>
    </location>
</feature>
<evidence type="ECO:0000256" key="2">
    <source>
        <dbReference type="ARBA" id="ARBA00011177"/>
    </source>
</evidence>
<evidence type="ECO:0000256" key="7">
    <source>
        <dbReference type="RuleBase" id="RU000383"/>
    </source>
</evidence>
<dbReference type="Gene3D" id="1.10.472.10">
    <property type="entry name" value="Cyclin-like"/>
    <property type="match status" value="2"/>
</dbReference>
<dbReference type="CDD" id="cd20562">
    <property type="entry name" value="CYCLIN_AtCycA_like_rpt1"/>
    <property type="match status" value="1"/>
</dbReference>
<dbReference type="SUPFAM" id="SSF47954">
    <property type="entry name" value="Cyclin-like"/>
    <property type="match status" value="2"/>
</dbReference>